<sequence length="104" mass="11299">MNFIISVAAYIFAGRKAPVTGSKAFDLLILLLPFVLGLAELVMIVQNNIFNIEYPSLFFTTTCGILTLLLMESPVVYIIAAIPTALMIIGFTSRKKKSTQVVGA</sequence>
<protein>
    <submittedName>
        <fullName evidence="2">Uncharacterized protein</fullName>
    </submittedName>
</protein>
<evidence type="ECO:0000313" key="3">
    <source>
        <dbReference type="Proteomes" id="UP000824109"/>
    </source>
</evidence>
<feature type="transmembrane region" description="Helical" evidence="1">
    <location>
        <begin position="65"/>
        <end position="89"/>
    </location>
</feature>
<dbReference type="AlphaFoldDB" id="A0A9D1SF95"/>
<comment type="caution">
    <text evidence="2">The sequence shown here is derived from an EMBL/GenBank/DDBJ whole genome shotgun (WGS) entry which is preliminary data.</text>
</comment>
<organism evidence="2 3">
    <name type="scientific">Candidatus Ornithomonoglobus merdipullorum</name>
    <dbReference type="NCBI Taxonomy" id="2840895"/>
    <lineage>
        <taxon>Bacteria</taxon>
        <taxon>Bacillati</taxon>
        <taxon>Bacillota</taxon>
        <taxon>Clostridia</taxon>
        <taxon>Candidatus Ornithomonoglobus</taxon>
    </lineage>
</organism>
<reference evidence="2" key="1">
    <citation type="submission" date="2020-10" db="EMBL/GenBank/DDBJ databases">
        <authorList>
            <person name="Gilroy R."/>
        </authorList>
    </citation>
    <scope>NUCLEOTIDE SEQUENCE</scope>
    <source>
        <strain evidence="2">USAMLcec3-3695</strain>
    </source>
</reference>
<keyword evidence="1" id="KW-0812">Transmembrane</keyword>
<evidence type="ECO:0000313" key="2">
    <source>
        <dbReference type="EMBL" id="HIU57996.1"/>
    </source>
</evidence>
<accession>A0A9D1SF95</accession>
<evidence type="ECO:0000256" key="1">
    <source>
        <dbReference type="SAM" id="Phobius"/>
    </source>
</evidence>
<feature type="transmembrane region" description="Helical" evidence="1">
    <location>
        <begin position="24"/>
        <end position="45"/>
    </location>
</feature>
<dbReference type="EMBL" id="DVNB01000096">
    <property type="protein sequence ID" value="HIU57996.1"/>
    <property type="molecule type" value="Genomic_DNA"/>
</dbReference>
<name>A0A9D1SF95_9FIRM</name>
<proteinExistence type="predicted"/>
<gene>
    <name evidence="2" type="ORF">IAA61_09350</name>
</gene>
<keyword evidence="1" id="KW-1133">Transmembrane helix</keyword>
<reference evidence="2" key="2">
    <citation type="journal article" date="2021" name="PeerJ">
        <title>Extensive microbial diversity within the chicken gut microbiome revealed by metagenomics and culture.</title>
        <authorList>
            <person name="Gilroy R."/>
            <person name="Ravi A."/>
            <person name="Getino M."/>
            <person name="Pursley I."/>
            <person name="Horton D.L."/>
            <person name="Alikhan N.F."/>
            <person name="Baker D."/>
            <person name="Gharbi K."/>
            <person name="Hall N."/>
            <person name="Watson M."/>
            <person name="Adriaenssens E.M."/>
            <person name="Foster-Nyarko E."/>
            <person name="Jarju S."/>
            <person name="Secka A."/>
            <person name="Antonio M."/>
            <person name="Oren A."/>
            <person name="Chaudhuri R.R."/>
            <person name="La Ragione R."/>
            <person name="Hildebrand F."/>
            <person name="Pallen M.J."/>
        </authorList>
    </citation>
    <scope>NUCLEOTIDE SEQUENCE</scope>
    <source>
        <strain evidence="2">USAMLcec3-3695</strain>
    </source>
</reference>
<dbReference type="Proteomes" id="UP000824109">
    <property type="component" value="Unassembled WGS sequence"/>
</dbReference>
<keyword evidence="1" id="KW-0472">Membrane</keyword>